<protein>
    <submittedName>
        <fullName evidence="3">Uncharacterized protein</fullName>
    </submittedName>
</protein>
<dbReference type="EMBL" id="CP001334">
    <property type="protein sequence ID" value="ACO68120.1"/>
    <property type="molecule type" value="Genomic_DNA"/>
</dbReference>
<organism evidence="3 4">
    <name type="scientific">Micromonas commoda (strain RCC299 / NOUM17 / CCMP2709)</name>
    <name type="common">Picoplanktonic green alga</name>
    <dbReference type="NCBI Taxonomy" id="296587"/>
    <lineage>
        <taxon>Eukaryota</taxon>
        <taxon>Viridiplantae</taxon>
        <taxon>Chlorophyta</taxon>
        <taxon>Mamiellophyceae</taxon>
        <taxon>Mamiellales</taxon>
        <taxon>Mamiellaceae</taxon>
        <taxon>Micromonas</taxon>
    </lineage>
</organism>
<name>C1EJ36_MICCC</name>
<accession>C1EJ36</accession>
<dbReference type="OrthoDB" id="16573at2759"/>
<dbReference type="PANTHER" id="PTHR31515">
    <property type="entry name" value="TRANSMEMBRANE PROTEIN-RELATED"/>
    <property type="match status" value="1"/>
</dbReference>
<dbReference type="KEGG" id="mis:MICPUN_64794"/>
<keyword evidence="4" id="KW-1185">Reference proteome</keyword>
<dbReference type="OMA" id="IHCTKER"/>
<evidence type="ECO:0000256" key="1">
    <source>
        <dbReference type="SAM" id="MobiDB-lite"/>
    </source>
</evidence>
<dbReference type="eggNOG" id="ENOG502QQIX">
    <property type="taxonomic scope" value="Eukaryota"/>
</dbReference>
<evidence type="ECO:0000313" key="3">
    <source>
        <dbReference type="EMBL" id="ACO68120.1"/>
    </source>
</evidence>
<dbReference type="PANTHER" id="PTHR31515:SF2">
    <property type="entry name" value="TRANSMEMBRANE PROTEIN"/>
    <property type="match status" value="1"/>
</dbReference>
<dbReference type="InParanoid" id="C1EJ36"/>
<feature type="region of interest" description="Disordered" evidence="1">
    <location>
        <begin position="770"/>
        <end position="791"/>
    </location>
</feature>
<dbReference type="STRING" id="296587.C1EJ36"/>
<dbReference type="FunCoup" id="C1EJ36">
    <property type="interactions" value="689"/>
</dbReference>
<dbReference type="AlphaFoldDB" id="C1EJ36"/>
<keyword evidence="2" id="KW-1133">Transmembrane helix</keyword>
<proteinExistence type="predicted"/>
<evidence type="ECO:0000313" key="4">
    <source>
        <dbReference type="Proteomes" id="UP000002009"/>
    </source>
</evidence>
<feature type="region of interest" description="Disordered" evidence="1">
    <location>
        <begin position="167"/>
        <end position="202"/>
    </location>
</feature>
<dbReference type="Proteomes" id="UP000002009">
    <property type="component" value="Chromosome 16"/>
</dbReference>
<sequence>MGTGSAAQAPASARILSRLTALALLTLFLGLGLGPVTVARAEVDAAHASSGRSGPRMGRSGPAFLDGGFDASDVIWDDDGVDAFLRAAARSKARQKALTQDQERRRYLSSASLASYLGIQSVKAVHVPVPVNLILVGFSGEGHMGLKLDHADLVAWLEHADHVRPHARLPAPTHAARPRARSRSIRTPGKKGAGSSPLQQLDEAPTNSVARFNFTCHVVDVGVKVTAVLERAMRLYSRPLRPVNPLGDETRLRHSRDSVAAHHVDAKAFSALVDDLVADLDLADSYTLVVMNPRRSNMGAKYGYREGFSDDEVEFLRAKRTELLREAKRRGGTRARAPAPASRRASHHTEYFRTGYFRRKFASDDRSAAGDAWARKASKALDVQEKESFADAKNHGLLFAQALRVLTGDDKGAARRLTAALDGAAADLDGVDGSMMGERERDAVAKNDKKPASFYHSPECLVDLYVGHGRASFVDLSAGPFAWGPLVGGEGLRNVRDLPDVDLRFGGLDVSILEALFGVKRLAALHTELDAMREQRKKDVADPKDAGATLRAELDVYSMFATKHCGDGAQGRVGLCEDLARRTREIETALKDFSEGGIAPIVTDFSIFGDDDAATNASLAHDLFVSELGSVISRWYSHAVAPAAAGGSRRYHRRVSVLVYMLSASPGSSGASGTWGGTTHGALHGHGGGGSGFDVDGFHDELRGLMLPDQHLTVTTQRLAAADDPALAAAFLAATRSGTSPALDQISGKVVARKVHWLDSAEVRAQLNAAADGARRRGGGEQSVSKRVGEQRQLDAGKTSVALEIPVFVVEADVTAAADADDDDPTPLLIDGEHVAVSLPDMVLVAQSASRSWDSPVGCDGGDSRWNLRDPTDAAVAAVAEHLGGTLPSHLGYNRARRAVEHDWLWSVGNNPFSSTARGSRLAELHRDWVHRSYALTAIDASAAKVNAGVAALSRASPCAEGWESLQRWDAPAHPASLTHVHRGVAESWMAVAEAVGRLNFAEAARLGVELEQRADDFLRLSDATANAMTPLACTKRRRVPAVHWAMLAAIVVAVVAARTVSPRRLKPKVN</sequence>
<keyword evidence="2" id="KW-0472">Membrane</keyword>
<keyword evidence="2" id="KW-0812">Transmembrane</keyword>
<dbReference type="RefSeq" id="XP_002506862.1">
    <property type="nucleotide sequence ID" value="XM_002506816.1"/>
</dbReference>
<gene>
    <name evidence="3" type="ORF">MICPUN_64794</name>
</gene>
<reference evidence="3 4" key="1">
    <citation type="journal article" date="2009" name="Science">
        <title>Green evolution and dynamic adaptations revealed by genomes of the marine picoeukaryotes Micromonas.</title>
        <authorList>
            <person name="Worden A.Z."/>
            <person name="Lee J.H."/>
            <person name="Mock T."/>
            <person name="Rouze P."/>
            <person name="Simmons M.P."/>
            <person name="Aerts A.L."/>
            <person name="Allen A.E."/>
            <person name="Cuvelier M.L."/>
            <person name="Derelle E."/>
            <person name="Everett M.V."/>
            <person name="Foulon E."/>
            <person name="Grimwood J."/>
            <person name="Gundlach H."/>
            <person name="Henrissat B."/>
            <person name="Napoli C."/>
            <person name="McDonald S.M."/>
            <person name="Parker M.S."/>
            <person name="Rombauts S."/>
            <person name="Salamov A."/>
            <person name="Von Dassow P."/>
            <person name="Badger J.H."/>
            <person name="Coutinho P.M."/>
            <person name="Demir E."/>
            <person name="Dubchak I."/>
            <person name="Gentemann C."/>
            <person name="Eikrem W."/>
            <person name="Gready J.E."/>
            <person name="John U."/>
            <person name="Lanier W."/>
            <person name="Lindquist E.A."/>
            <person name="Lucas S."/>
            <person name="Mayer K.F."/>
            <person name="Moreau H."/>
            <person name="Not F."/>
            <person name="Otillar R."/>
            <person name="Panaud O."/>
            <person name="Pangilinan J."/>
            <person name="Paulsen I."/>
            <person name="Piegu B."/>
            <person name="Poliakov A."/>
            <person name="Robbens S."/>
            <person name="Schmutz J."/>
            <person name="Toulza E."/>
            <person name="Wyss T."/>
            <person name="Zelensky A."/>
            <person name="Zhou K."/>
            <person name="Armbrust E.V."/>
            <person name="Bhattacharya D."/>
            <person name="Goodenough U.W."/>
            <person name="Van de Peer Y."/>
            <person name="Grigoriev I.V."/>
        </authorList>
    </citation>
    <scope>NUCLEOTIDE SEQUENCE [LARGE SCALE GENOMIC DNA]</scope>
    <source>
        <strain evidence="4">RCC299 / NOUM17</strain>
    </source>
</reference>
<feature type="transmembrane region" description="Helical" evidence="2">
    <location>
        <begin position="1042"/>
        <end position="1061"/>
    </location>
</feature>
<evidence type="ECO:0000256" key="2">
    <source>
        <dbReference type="SAM" id="Phobius"/>
    </source>
</evidence>
<dbReference type="GeneID" id="8249794"/>